<dbReference type="OrthoDB" id="248923at2759"/>
<gene>
    <name evidence="11" type="primary">STKLD1</name>
</gene>
<name>A0A6P7YKQ0_9AMPH</name>
<dbReference type="PANTHER" id="PTHR24363:SF0">
    <property type="entry name" value="SERINE_THREONINE KINASE LIKE DOMAIN CONTAINING 1"/>
    <property type="match status" value="1"/>
</dbReference>
<dbReference type="AlphaFoldDB" id="A0A6P7YKQ0"/>
<evidence type="ECO:0000256" key="4">
    <source>
        <dbReference type="ARBA" id="ARBA00022741"/>
    </source>
</evidence>
<evidence type="ECO:0000259" key="9">
    <source>
        <dbReference type="PROSITE" id="PS50011"/>
    </source>
</evidence>
<dbReference type="CTD" id="169436"/>
<evidence type="ECO:0000256" key="7">
    <source>
        <dbReference type="ARBA" id="ARBA00047899"/>
    </source>
</evidence>
<feature type="domain" description="Protein kinase" evidence="9">
    <location>
        <begin position="1"/>
        <end position="279"/>
    </location>
</feature>
<dbReference type="Proteomes" id="UP000515156">
    <property type="component" value="Chromosome 6"/>
</dbReference>
<evidence type="ECO:0000256" key="5">
    <source>
        <dbReference type="ARBA" id="ARBA00022777"/>
    </source>
</evidence>
<dbReference type="Gene3D" id="1.25.10.10">
    <property type="entry name" value="Leucine-rich Repeat Variant"/>
    <property type="match status" value="1"/>
</dbReference>
<dbReference type="InterPro" id="IPR011009">
    <property type="entry name" value="Kinase-like_dom_sf"/>
</dbReference>
<dbReference type="InterPro" id="IPR016024">
    <property type="entry name" value="ARM-type_fold"/>
</dbReference>
<dbReference type="FunCoup" id="A0A6P7YKQ0">
    <property type="interactions" value="308"/>
</dbReference>
<dbReference type="InParanoid" id="A0A6P7YKQ0"/>
<evidence type="ECO:0000313" key="11">
    <source>
        <dbReference type="RefSeq" id="XP_030063574.1"/>
    </source>
</evidence>
<dbReference type="GO" id="GO:0005524">
    <property type="term" value="F:ATP binding"/>
    <property type="evidence" value="ECO:0007669"/>
    <property type="project" value="UniProtKB-KW"/>
</dbReference>
<comment type="catalytic activity">
    <reaction evidence="8">
        <text>L-seryl-[protein] + ATP = O-phospho-L-seryl-[protein] + ADP + H(+)</text>
        <dbReference type="Rhea" id="RHEA:17989"/>
        <dbReference type="Rhea" id="RHEA-COMP:9863"/>
        <dbReference type="Rhea" id="RHEA-COMP:11604"/>
        <dbReference type="ChEBI" id="CHEBI:15378"/>
        <dbReference type="ChEBI" id="CHEBI:29999"/>
        <dbReference type="ChEBI" id="CHEBI:30616"/>
        <dbReference type="ChEBI" id="CHEBI:83421"/>
        <dbReference type="ChEBI" id="CHEBI:456216"/>
        <dbReference type="EC" id="2.7.11.1"/>
    </reaction>
</comment>
<keyword evidence="10" id="KW-1185">Reference proteome</keyword>
<keyword evidence="6" id="KW-0067">ATP-binding</keyword>
<keyword evidence="2" id="KW-0723">Serine/threonine-protein kinase</keyword>
<proteinExistence type="predicted"/>
<dbReference type="RefSeq" id="XP_030063574.1">
    <property type="nucleotide sequence ID" value="XM_030207714.1"/>
</dbReference>
<evidence type="ECO:0000256" key="3">
    <source>
        <dbReference type="ARBA" id="ARBA00022679"/>
    </source>
</evidence>
<dbReference type="PROSITE" id="PS50011">
    <property type="entry name" value="PROTEIN_KINASE_DOM"/>
    <property type="match status" value="1"/>
</dbReference>
<dbReference type="SUPFAM" id="SSF48371">
    <property type="entry name" value="ARM repeat"/>
    <property type="match status" value="1"/>
</dbReference>
<reference evidence="11" key="1">
    <citation type="submission" date="2025-08" db="UniProtKB">
        <authorList>
            <consortium name="RefSeq"/>
        </authorList>
    </citation>
    <scope>IDENTIFICATION</scope>
</reference>
<accession>A0A6P7YKQ0</accession>
<keyword evidence="3" id="KW-0808">Transferase</keyword>
<dbReference type="SUPFAM" id="SSF56112">
    <property type="entry name" value="Protein kinase-like (PK-like)"/>
    <property type="match status" value="1"/>
</dbReference>
<dbReference type="InterPro" id="IPR000719">
    <property type="entry name" value="Prot_kinase_dom"/>
</dbReference>
<dbReference type="Pfam" id="PF00069">
    <property type="entry name" value="Pkinase"/>
    <property type="match status" value="1"/>
</dbReference>
<evidence type="ECO:0000256" key="8">
    <source>
        <dbReference type="ARBA" id="ARBA00048679"/>
    </source>
</evidence>
<dbReference type="GO" id="GO:0004674">
    <property type="term" value="F:protein serine/threonine kinase activity"/>
    <property type="evidence" value="ECO:0007669"/>
    <property type="project" value="UniProtKB-KW"/>
</dbReference>
<evidence type="ECO:0000256" key="2">
    <source>
        <dbReference type="ARBA" id="ARBA00022527"/>
    </source>
</evidence>
<dbReference type="EC" id="2.7.11.1" evidence="1"/>
<dbReference type="Gene3D" id="1.10.510.10">
    <property type="entry name" value="Transferase(Phosphotransferase) domain 1"/>
    <property type="match status" value="1"/>
</dbReference>
<comment type="catalytic activity">
    <reaction evidence="7">
        <text>L-threonyl-[protein] + ATP = O-phospho-L-threonyl-[protein] + ADP + H(+)</text>
        <dbReference type="Rhea" id="RHEA:46608"/>
        <dbReference type="Rhea" id="RHEA-COMP:11060"/>
        <dbReference type="Rhea" id="RHEA-COMP:11605"/>
        <dbReference type="ChEBI" id="CHEBI:15378"/>
        <dbReference type="ChEBI" id="CHEBI:30013"/>
        <dbReference type="ChEBI" id="CHEBI:30616"/>
        <dbReference type="ChEBI" id="CHEBI:61977"/>
        <dbReference type="ChEBI" id="CHEBI:456216"/>
        <dbReference type="EC" id="2.7.11.1"/>
    </reaction>
</comment>
<dbReference type="KEGG" id="muo:115473077"/>
<sequence>MQRYKVVELEPEPVPVPPTALGKMLMVEDNQLQETKMFVLKKVECIDEDEANQALNEAIILLKLQHSSICVYREFFVTWDQEISSIFLCLVMEHKGEGDLSCLIEDKRREQEAIEEMVIQRLLGHALDALVYMHKQNILHRNLKPTNILLTEKDSFTITDLSLETLMNDELKLNIRVEEGCKSWMAPEALEFSFTEKSDVWSLGCIVLEMMTCSTLSATEVTQMLCELRKDAVCLQNTLETLQERDGYSEPLCNILRKMLQICPEERATVIELLDVPYMKKCIESIKPISSEEKKCLPPGITNVLYEGGIEISLEFMEFYDAFEDAQVAALHHLTKFIGNQDALSYISDIIPCVSNAMKKHVGCVELLLQGYKVMYEIISQALEQSLNEEALNNERLISVIVEIVRTHFHHKELLSLSCCLLMMLSANDKAAESLGKAGVVLEVLKVLRHFSADRSLCLSCLGVLWGVSVNDRNTIRVSIEGAVQTICNVMQVYFQDGDVLELACCTLWGLCLQGCIDEEQCEAVTLILLESLGRHPGRPVLVNNASLALAGLLRTSEMAALRIIVPVTGISGITVIKGSYQLHCDNPEVVENILLLFLEMVQHAPTVPELLCYHVDQLLNEIKMKNASTEDIVVLVNATLLKLQQ</sequence>
<keyword evidence="4" id="KW-0547">Nucleotide-binding</keyword>
<protein>
    <recommendedName>
        <fullName evidence="1">non-specific serine/threonine protein kinase</fullName>
        <ecNumber evidence="1">2.7.11.1</ecNumber>
    </recommendedName>
</protein>
<dbReference type="PANTHER" id="PTHR24363">
    <property type="entry name" value="SERINE/THREONINE PROTEIN KINASE"/>
    <property type="match status" value="1"/>
</dbReference>
<evidence type="ECO:0000256" key="6">
    <source>
        <dbReference type="ARBA" id="ARBA00022840"/>
    </source>
</evidence>
<dbReference type="InterPro" id="IPR011989">
    <property type="entry name" value="ARM-like"/>
</dbReference>
<dbReference type="FunFam" id="1.10.510.10:FF:001115">
    <property type="entry name" value="Serine/threonine kinase like domain containing 1"/>
    <property type="match status" value="1"/>
</dbReference>
<organism evidence="10 11">
    <name type="scientific">Microcaecilia unicolor</name>
    <dbReference type="NCBI Taxonomy" id="1415580"/>
    <lineage>
        <taxon>Eukaryota</taxon>
        <taxon>Metazoa</taxon>
        <taxon>Chordata</taxon>
        <taxon>Craniata</taxon>
        <taxon>Vertebrata</taxon>
        <taxon>Euteleostomi</taxon>
        <taxon>Amphibia</taxon>
        <taxon>Gymnophiona</taxon>
        <taxon>Siphonopidae</taxon>
        <taxon>Microcaecilia</taxon>
    </lineage>
</organism>
<evidence type="ECO:0000313" key="10">
    <source>
        <dbReference type="Proteomes" id="UP000515156"/>
    </source>
</evidence>
<keyword evidence="5" id="KW-0418">Kinase</keyword>
<dbReference type="GeneID" id="115473077"/>
<evidence type="ECO:0000256" key="1">
    <source>
        <dbReference type="ARBA" id="ARBA00012513"/>
    </source>
</evidence>